<feature type="signal peptide" evidence="5">
    <location>
        <begin position="1"/>
        <end position="23"/>
    </location>
</feature>
<dbReference type="GO" id="GO:0006508">
    <property type="term" value="P:proteolysis"/>
    <property type="evidence" value="ECO:0007669"/>
    <property type="project" value="UniProtKB-KW"/>
</dbReference>
<dbReference type="GO" id="GO:0004252">
    <property type="term" value="F:serine-type endopeptidase activity"/>
    <property type="evidence" value="ECO:0007669"/>
    <property type="project" value="InterPro"/>
</dbReference>
<dbReference type="PRINTS" id="PR00722">
    <property type="entry name" value="CHYMOTRYPSIN"/>
</dbReference>
<dbReference type="STRING" id="303518.ENSPNYP00000028338"/>
<dbReference type="GeneTree" id="ENSGT00910000144271"/>
<proteinExistence type="predicted"/>
<dbReference type="PANTHER" id="PTHR24271">
    <property type="entry name" value="KALLIKREIN-RELATED"/>
    <property type="match status" value="1"/>
</dbReference>
<organism evidence="7">
    <name type="scientific">Pundamilia nyererei</name>
    <dbReference type="NCBI Taxonomy" id="303518"/>
    <lineage>
        <taxon>Eukaryota</taxon>
        <taxon>Metazoa</taxon>
        <taxon>Chordata</taxon>
        <taxon>Craniata</taxon>
        <taxon>Vertebrata</taxon>
        <taxon>Euteleostomi</taxon>
        <taxon>Actinopterygii</taxon>
        <taxon>Neopterygii</taxon>
        <taxon>Teleostei</taxon>
        <taxon>Neoteleostei</taxon>
        <taxon>Acanthomorphata</taxon>
        <taxon>Ovalentaria</taxon>
        <taxon>Cichlomorphae</taxon>
        <taxon>Cichliformes</taxon>
        <taxon>Cichlidae</taxon>
        <taxon>African cichlids</taxon>
        <taxon>Pseudocrenilabrinae</taxon>
        <taxon>Haplochromini</taxon>
        <taxon>Pundamilia</taxon>
    </lineage>
</organism>
<evidence type="ECO:0000256" key="5">
    <source>
        <dbReference type="SAM" id="SignalP"/>
    </source>
</evidence>
<dbReference type="PANTHER" id="PTHR24271:SF87">
    <property type="entry name" value="ARGININE ESTERASE-LIKE-RELATED"/>
    <property type="match status" value="1"/>
</dbReference>
<keyword evidence="4" id="KW-1015">Disulfide bond</keyword>
<evidence type="ECO:0000256" key="1">
    <source>
        <dbReference type="ARBA" id="ARBA00022670"/>
    </source>
</evidence>
<keyword evidence="3" id="KW-0720">Serine protease</keyword>
<dbReference type="SMART" id="SM00020">
    <property type="entry name" value="Tryp_SPc"/>
    <property type="match status" value="1"/>
</dbReference>
<keyword evidence="5" id="KW-0732">Signal</keyword>
<dbReference type="Pfam" id="PF00089">
    <property type="entry name" value="Trypsin"/>
    <property type="match status" value="1"/>
</dbReference>
<dbReference type="FunFam" id="2.40.10.10:FF:000036">
    <property type="entry name" value="Trypsin beta"/>
    <property type="match status" value="1"/>
</dbReference>
<keyword evidence="1" id="KW-0645">Protease</keyword>
<feature type="chain" id="PRO_5017177124" description="Peptidase S1 domain-containing protein" evidence="5">
    <location>
        <begin position="24"/>
        <end position="251"/>
    </location>
</feature>
<evidence type="ECO:0000259" key="6">
    <source>
        <dbReference type="PROSITE" id="PS50240"/>
    </source>
</evidence>
<evidence type="ECO:0000256" key="3">
    <source>
        <dbReference type="ARBA" id="ARBA00022825"/>
    </source>
</evidence>
<dbReference type="InterPro" id="IPR018114">
    <property type="entry name" value="TRYPSIN_HIS"/>
</dbReference>
<sequence length="251" mass="27559">MMQGLQNILLIYVLRCLGQIVHGSDIINGKKAPENSMQYVVSVQNIDGHICGGFLVTEDFVVTAAHCDVENPTHVVLGSHNIKKGYQINIEKKFKPPSYSNIWWGNDIMLLKLSRKARLGCKVQIIQLPCAEMNVKADQVCQVAGWGRNRTGGENVDDLRVVTVSVINQYACREQWPGLSANVICAGGYGTDKGFCQGDSGGPLVCNGLVVGLASFNKNYNCAYPNVPNIYTDISKHLKWINWILLTATSS</sequence>
<dbReference type="AlphaFoldDB" id="A0A3B4H438"/>
<dbReference type="Gene3D" id="2.40.10.10">
    <property type="entry name" value="Trypsin-like serine proteases"/>
    <property type="match status" value="1"/>
</dbReference>
<evidence type="ECO:0000313" key="7">
    <source>
        <dbReference type="Ensembl" id="ENSPNYP00000028338.1"/>
    </source>
</evidence>
<dbReference type="InterPro" id="IPR009003">
    <property type="entry name" value="Peptidase_S1_PA"/>
</dbReference>
<reference evidence="7" key="1">
    <citation type="submission" date="2023-09" db="UniProtKB">
        <authorList>
            <consortium name="Ensembl"/>
        </authorList>
    </citation>
    <scope>IDENTIFICATION</scope>
</reference>
<evidence type="ECO:0000256" key="4">
    <source>
        <dbReference type="ARBA" id="ARBA00023157"/>
    </source>
</evidence>
<evidence type="ECO:0000256" key="2">
    <source>
        <dbReference type="ARBA" id="ARBA00022801"/>
    </source>
</evidence>
<dbReference type="PROSITE" id="PS50240">
    <property type="entry name" value="TRYPSIN_DOM"/>
    <property type="match status" value="1"/>
</dbReference>
<dbReference type="CDD" id="cd00190">
    <property type="entry name" value="Tryp_SPc"/>
    <property type="match status" value="1"/>
</dbReference>
<dbReference type="SUPFAM" id="SSF50494">
    <property type="entry name" value="Trypsin-like serine proteases"/>
    <property type="match status" value="1"/>
</dbReference>
<feature type="domain" description="Peptidase S1" evidence="6">
    <location>
        <begin position="26"/>
        <end position="249"/>
    </location>
</feature>
<protein>
    <recommendedName>
        <fullName evidence="6">Peptidase S1 domain-containing protein</fullName>
    </recommendedName>
</protein>
<keyword evidence="2" id="KW-0378">Hydrolase</keyword>
<dbReference type="InterPro" id="IPR043504">
    <property type="entry name" value="Peptidase_S1_PA_chymotrypsin"/>
</dbReference>
<dbReference type="Ensembl" id="ENSPNYT00000029029.1">
    <property type="protein sequence ID" value="ENSPNYP00000028338.1"/>
    <property type="gene ID" value="ENSPNYG00000021309.1"/>
</dbReference>
<dbReference type="InterPro" id="IPR001314">
    <property type="entry name" value="Peptidase_S1A"/>
</dbReference>
<dbReference type="PROSITE" id="PS00134">
    <property type="entry name" value="TRYPSIN_HIS"/>
    <property type="match status" value="1"/>
</dbReference>
<accession>A0A3B4H438</accession>
<dbReference type="InterPro" id="IPR001254">
    <property type="entry name" value="Trypsin_dom"/>
</dbReference>
<name>A0A3B4H438_9CICH</name>